<keyword evidence="5 9" id="KW-0067">ATP-binding</keyword>
<dbReference type="InterPro" id="IPR036678">
    <property type="entry name" value="MutS_con_dom_sf"/>
</dbReference>
<dbReference type="InterPro" id="IPR007861">
    <property type="entry name" value="DNA_mismatch_repair_MutS_clamp"/>
</dbReference>
<dbReference type="PROSITE" id="PS00486">
    <property type="entry name" value="DNA_MISMATCH_REPAIR_2"/>
    <property type="match status" value="1"/>
</dbReference>
<organism evidence="12 13">
    <name type="scientific">Candidatus Dojkabacteria bacterium</name>
    <dbReference type="NCBI Taxonomy" id="2099670"/>
    <lineage>
        <taxon>Bacteria</taxon>
        <taxon>Candidatus Dojkabacteria</taxon>
    </lineage>
</organism>
<proteinExistence type="inferred from homology"/>
<dbReference type="SUPFAM" id="SSF52540">
    <property type="entry name" value="P-loop containing nucleoside triphosphate hydrolases"/>
    <property type="match status" value="1"/>
</dbReference>
<dbReference type="Pfam" id="PF00488">
    <property type="entry name" value="MutS_V"/>
    <property type="match status" value="1"/>
</dbReference>
<sequence length="835" mass="94797">MMTPMQDQYNKIKAEYSDSIVLFRLGDFYEVFDEDAKLVSKVLGITLTSRGKDENRRPMAGIPCHALSNYLPKLLGTNAKIVIADQTEEAQPGKLVDRKVTKIITPGTIIDATNLKDAENNFIASIYQTDNDKSSSIFCVAYADISTGEINIFDTQDVKSLKQELEKISPAEIITSNVNTISTVFNKAFISEFRSKPEIEKCKQILKEHFKVENLNFLLPNNLTDQIKQGITFSLGELISYLNDTQKILNKHLNKVTYIDFSPYLQIDFSTIRNLEIFISNSGDEKNTLYGVINECRTAMGKRLLRQWILKPLKDGNLICERNKIVDKLFKNNIILDECRKILDRIGDIERLSAKIGNATINPKEMVSLKKFIIETKNLNSELRAIYKIYNEEDEEEINSFVKLLETTLAEDPPALVSQGDVIAEGYNSEVDRLRSLTQNSKKTLAEIQQKEIELTKISSLKIGFNQVYGYYIEVSKSNVSKVPDRYIRKQSLANAERYVTQELKMLEEEILTAGSKLVELESSLYKDLVVKSSDYLKTILTIARRIAEVDVLANFAHIARKYHYVQPQISDENNSNEDLILSGRHPVVERIVDKFIPNDTKFNDQERVHIITGPNMSGKSTYIRQVALIYLLAQIGSFVPAKKFVFTPLEKLFTRIGTADYLSKGESTFMVEMIETANILNNANNKSLIILDEVGRGTSTYDGVAIAWSIIEYVSKEIKAKTLFATHYHELVELEKHIPSIVNYTIEVEEENNEIRFRHKIIRGSASRSYGVHVAKMAGVPAKVVKRANEILNLFESHQRTKNEITKSPDRFSSKKVLSGKPAQISPDAIELWS</sequence>
<evidence type="ECO:0000256" key="5">
    <source>
        <dbReference type="ARBA" id="ARBA00022840"/>
    </source>
</evidence>
<dbReference type="GO" id="GO:0006298">
    <property type="term" value="P:mismatch repair"/>
    <property type="evidence" value="ECO:0007669"/>
    <property type="project" value="UniProtKB-UniRule"/>
</dbReference>
<comment type="similarity">
    <text evidence="1 9 10">Belongs to the DNA mismatch repair MutS family.</text>
</comment>
<dbReference type="SMART" id="SM00533">
    <property type="entry name" value="MUTSd"/>
    <property type="match status" value="1"/>
</dbReference>
<evidence type="ECO:0000256" key="4">
    <source>
        <dbReference type="ARBA" id="ARBA00022763"/>
    </source>
</evidence>
<evidence type="ECO:0000256" key="8">
    <source>
        <dbReference type="ARBA" id="ARBA00024647"/>
    </source>
</evidence>
<evidence type="ECO:0000313" key="13">
    <source>
        <dbReference type="Proteomes" id="UP000269410"/>
    </source>
</evidence>
<accession>A0A3M0YYX2</accession>
<keyword evidence="4 9" id="KW-0227">DNA damage</keyword>
<dbReference type="SUPFAM" id="SSF55271">
    <property type="entry name" value="DNA repair protein MutS, domain I"/>
    <property type="match status" value="1"/>
</dbReference>
<dbReference type="HAMAP" id="MF_00096">
    <property type="entry name" value="MutS"/>
    <property type="match status" value="1"/>
</dbReference>
<dbReference type="Gene3D" id="3.40.50.300">
    <property type="entry name" value="P-loop containing nucleotide triphosphate hydrolases"/>
    <property type="match status" value="1"/>
</dbReference>
<dbReference type="PANTHER" id="PTHR11361">
    <property type="entry name" value="DNA MISMATCH REPAIR PROTEIN MUTS FAMILY MEMBER"/>
    <property type="match status" value="1"/>
</dbReference>
<evidence type="ECO:0000313" key="12">
    <source>
        <dbReference type="EMBL" id="RMD77282.1"/>
    </source>
</evidence>
<dbReference type="SUPFAM" id="SSF48334">
    <property type="entry name" value="DNA repair protein MutS, domain III"/>
    <property type="match status" value="1"/>
</dbReference>
<dbReference type="PIRSF" id="PIRSF037677">
    <property type="entry name" value="DNA_mis_repair_Msh6"/>
    <property type="match status" value="1"/>
</dbReference>
<feature type="binding site" evidence="9">
    <location>
        <begin position="614"/>
        <end position="621"/>
    </location>
    <ligand>
        <name>ATP</name>
        <dbReference type="ChEBI" id="CHEBI:30616"/>
    </ligand>
</feature>
<evidence type="ECO:0000256" key="3">
    <source>
        <dbReference type="ARBA" id="ARBA00022741"/>
    </source>
</evidence>
<evidence type="ECO:0000259" key="11">
    <source>
        <dbReference type="PROSITE" id="PS00486"/>
    </source>
</evidence>
<dbReference type="InterPro" id="IPR027417">
    <property type="entry name" value="P-loop_NTPase"/>
</dbReference>
<dbReference type="FunFam" id="3.40.50.300:FF:000870">
    <property type="entry name" value="MutS protein homolog 4"/>
    <property type="match status" value="1"/>
</dbReference>
<protein>
    <recommendedName>
        <fullName evidence="2 9">DNA mismatch repair protein MutS</fullName>
    </recommendedName>
</protein>
<dbReference type="SUPFAM" id="SSF53150">
    <property type="entry name" value="DNA repair protein MutS, domain II"/>
    <property type="match status" value="1"/>
</dbReference>
<dbReference type="GO" id="GO:0030983">
    <property type="term" value="F:mismatched DNA binding"/>
    <property type="evidence" value="ECO:0007669"/>
    <property type="project" value="InterPro"/>
</dbReference>
<dbReference type="InterPro" id="IPR016151">
    <property type="entry name" value="DNA_mismatch_repair_MutS_N"/>
</dbReference>
<dbReference type="InterPro" id="IPR007696">
    <property type="entry name" value="DNA_mismatch_repair_MutS_core"/>
</dbReference>
<dbReference type="InterPro" id="IPR007695">
    <property type="entry name" value="DNA_mismatch_repair_MutS-lik_N"/>
</dbReference>
<dbReference type="Pfam" id="PF01624">
    <property type="entry name" value="MutS_I"/>
    <property type="match status" value="1"/>
</dbReference>
<keyword evidence="6 9" id="KW-0238">DNA-binding</keyword>
<evidence type="ECO:0000256" key="1">
    <source>
        <dbReference type="ARBA" id="ARBA00006271"/>
    </source>
</evidence>
<dbReference type="GO" id="GO:0005829">
    <property type="term" value="C:cytosol"/>
    <property type="evidence" value="ECO:0007669"/>
    <property type="project" value="TreeGrafter"/>
</dbReference>
<dbReference type="Pfam" id="PF05188">
    <property type="entry name" value="MutS_II"/>
    <property type="match status" value="1"/>
</dbReference>
<comment type="caution">
    <text evidence="12">The sequence shown here is derived from an EMBL/GenBank/DDBJ whole genome shotgun (WGS) entry which is preliminary data.</text>
</comment>
<dbReference type="InterPro" id="IPR036187">
    <property type="entry name" value="DNA_mismatch_repair_MutS_sf"/>
</dbReference>
<dbReference type="Pfam" id="PF05190">
    <property type="entry name" value="MutS_IV"/>
    <property type="match status" value="1"/>
</dbReference>
<dbReference type="GO" id="GO:0005524">
    <property type="term" value="F:ATP binding"/>
    <property type="evidence" value="ECO:0007669"/>
    <property type="project" value="UniProtKB-UniRule"/>
</dbReference>
<dbReference type="InterPro" id="IPR000432">
    <property type="entry name" value="DNA_mismatch_repair_MutS_C"/>
</dbReference>
<comment type="function">
    <text evidence="8 9">This protein is involved in the repair of mismatches in DNA. It is possible that it carries out the mismatch recognition step. This protein has a weak ATPase activity.</text>
</comment>
<dbReference type="Pfam" id="PF05192">
    <property type="entry name" value="MutS_III"/>
    <property type="match status" value="1"/>
</dbReference>
<feature type="domain" description="DNA mismatch repair proteins mutS family" evidence="11">
    <location>
        <begin position="688"/>
        <end position="704"/>
    </location>
</feature>
<dbReference type="Gene3D" id="3.30.420.110">
    <property type="entry name" value="MutS, connector domain"/>
    <property type="match status" value="1"/>
</dbReference>
<dbReference type="Gene3D" id="3.40.1170.10">
    <property type="entry name" value="DNA repair protein MutS, domain I"/>
    <property type="match status" value="1"/>
</dbReference>
<name>A0A3M0YYX2_9BACT</name>
<reference evidence="12 13" key="1">
    <citation type="submission" date="2018-10" db="EMBL/GenBank/DDBJ databases">
        <title>Thermophilic Lithotrophy and Phototrophy in an Intertidal, Iron-rich, Geothermal Spring.</title>
        <authorList>
            <person name="Ward L.M."/>
            <person name="Idei A."/>
            <person name="Nakagawa M."/>
            <person name="Ueno Y."/>
            <person name="Fischer W."/>
            <person name="Mcglynn S.E."/>
        </authorList>
    </citation>
    <scope>NUCLEOTIDE SEQUENCE [LARGE SCALE GENOMIC DNA]</scope>
    <source>
        <strain evidence="12">J137</strain>
    </source>
</reference>
<keyword evidence="7 9" id="KW-0234">DNA repair</keyword>
<gene>
    <name evidence="9 12" type="primary">mutS</name>
    <name evidence="12" type="ORF">D6810_01425</name>
</gene>
<dbReference type="InterPro" id="IPR007860">
    <property type="entry name" value="DNA_mmatch_repair_MutS_con_dom"/>
</dbReference>
<evidence type="ECO:0000256" key="9">
    <source>
        <dbReference type="HAMAP-Rule" id="MF_00096"/>
    </source>
</evidence>
<dbReference type="PANTHER" id="PTHR11361:SF34">
    <property type="entry name" value="DNA MISMATCH REPAIR PROTEIN MSH1, MITOCHONDRIAL"/>
    <property type="match status" value="1"/>
</dbReference>
<dbReference type="CDD" id="cd03284">
    <property type="entry name" value="ABC_MutS1"/>
    <property type="match status" value="1"/>
</dbReference>
<dbReference type="EMBL" id="RFKV01000048">
    <property type="protein sequence ID" value="RMD77282.1"/>
    <property type="molecule type" value="Genomic_DNA"/>
</dbReference>
<dbReference type="Gene3D" id="1.10.1420.10">
    <property type="match status" value="2"/>
</dbReference>
<dbReference type="GO" id="GO:0140664">
    <property type="term" value="F:ATP-dependent DNA damage sensor activity"/>
    <property type="evidence" value="ECO:0007669"/>
    <property type="project" value="InterPro"/>
</dbReference>
<evidence type="ECO:0000256" key="10">
    <source>
        <dbReference type="RuleBase" id="RU003756"/>
    </source>
</evidence>
<dbReference type="InterPro" id="IPR017261">
    <property type="entry name" value="DNA_mismatch_repair_MutS/MSH"/>
</dbReference>
<dbReference type="InterPro" id="IPR045076">
    <property type="entry name" value="MutS"/>
</dbReference>
<dbReference type="NCBIfam" id="NF003810">
    <property type="entry name" value="PRK05399.1"/>
    <property type="match status" value="1"/>
</dbReference>
<evidence type="ECO:0000256" key="7">
    <source>
        <dbReference type="ARBA" id="ARBA00023204"/>
    </source>
</evidence>
<dbReference type="AlphaFoldDB" id="A0A3M0YYX2"/>
<dbReference type="NCBIfam" id="TIGR01070">
    <property type="entry name" value="mutS1"/>
    <property type="match status" value="1"/>
</dbReference>
<dbReference type="GO" id="GO:0003684">
    <property type="term" value="F:damaged DNA binding"/>
    <property type="evidence" value="ECO:0007669"/>
    <property type="project" value="UniProtKB-UniRule"/>
</dbReference>
<dbReference type="SMART" id="SM00534">
    <property type="entry name" value="MUTSac"/>
    <property type="match status" value="1"/>
</dbReference>
<evidence type="ECO:0000256" key="2">
    <source>
        <dbReference type="ARBA" id="ARBA00021982"/>
    </source>
</evidence>
<evidence type="ECO:0000256" key="6">
    <source>
        <dbReference type="ARBA" id="ARBA00023125"/>
    </source>
</evidence>
<keyword evidence="3 9" id="KW-0547">Nucleotide-binding</keyword>
<dbReference type="InterPro" id="IPR005748">
    <property type="entry name" value="DNA_mismatch_repair_MutS"/>
</dbReference>
<dbReference type="Proteomes" id="UP000269410">
    <property type="component" value="Unassembled WGS sequence"/>
</dbReference>